<dbReference type="InterPro" id="IPR036188">
    <property type="entry name" value="FAD/NAD-bd_sf"/>
</dbReference>
<proteinExistence type="predicted"/>
<sequence length="341" mass="37360">MREVTSDTTSIRSIAVIGSGLAGLTAAILLGDSGHNVRVFEKSRGPGGRLASKRVANGSADIGAQYFTSRNPGFTRFLDRWAGPQSYQSWNARFGYQAEGGSWQAFPEDHRFVGTPRMTAISRALSEHITLESGVRIARLAQSNAKWQLTDTEGSQYDGFDQVVITAPPAQAQELLRDSGLERLAEALAEHVGNILPCWAIAAHFNRPVDFPFDAARPNSDVLFWVANNSSKPGRDDEGQWWVLHANPEWTYEHVDDAPESIAEALLAEFKALTGHEEAPDDWVPHRWLYARSEAGDNPGYLFDQNIGIGLAGDWLAGGRVEGAWESASQLVQVMADSPEQ</sequence>
<dbReference type="AlphaFoldDB" id="A0A368UVD4"/>
<gene>
    <name evidence="3" type="ORF">DET51_10862</name>
    <name evidence="2" type="ORF">DET64_10862</name>
</gene>
<organism evidence="3 4">
    <name type="scientific">Marinobacter nauticus</name>
    <name type="common">Marinobacter hydrocarbonoclasticus</name>
    <name type="synonym">Marinobacter aquaeolei</name>
    <dbReference type="NCBI Taxonomy" id="2743"/>
    <lineage>
        <taxon>Bacteria</taxon>
        <taxon>Pseudomonadati</taxon>
        <taxon>Pseudomonadota</taxon>
        <taxon>Gammaproteobacteria</taxon>
        <taxon>Pseudomonadales</taxon>
        <taxon>Marinobacteraceae</taxon>
        <taxon>Marinobacter</taxon>
    </lineage>
</organism>
<comment type="caution">
    <text evidence="3">The sequence shown here is derived from an EMBL/GenBank/DDBJ whole genome shotgun (WGS) entry which is preliminary data.</text>
</comment>
<name>A0A368UVD4_MARNT</name>
<evidence type="ECO:0000313" key="4">
    <source>
        <dbReference type="Proteomes" id="UP000252795"/>
    </source>
</evidence>
<accession>A0A368UVD4</accession>
<dbReference type="GO" id="GO:0016491">
    <property type="term" value="F:oxidoreductase activity"/>
    <property type="evidence" value="ECO:0007669"/>
    <property type="project" value="InterPro"/>
</dbReference>
<keyword evidence="5" id="KW-1185">Reference proteome</keyword>
<evidence type="ECO:0000313" key="2">
    <source>
        <dbReference type="EMBL" id="RBP71818.1"/>
    </source>
</evidence>
<evidence type="ECO:0000313" key="3">
    <source>
        <dbReference type="EMBL" id="RCW32837.1"/>
    </source>
</evidence>
<dbReference type="Pfam" id="PF13450">
    <property type="entry name" value="NAD_binding_8"/>
    <property type="match status" value="1"/>
</dbReference>
<evidence type="ECO:0000259" key="1">
    <source>
        <dbReference type="Pfam" id="PF01593"/>
    </source>
</evidence>
<dbReference type="PANTHER" id="PTHR16128">
    <property type="entry name" value="FAD/NAD(P)-BINDING OXIDOREDUCTASE FAMILY PROTEIN"/>
    <property type="match status" value="1"/>
</dbReference>
<dbReference type="RefSeq" id="WP_113880092.1">
    <property type="nucleotide sequence ID" value="NZ_QNSA01000008.1"/>
</dbReference>
<dbReference type="Gene3D" id="3.50.50.60">
    <property type="entry name" value="FAD/NAD(P)-binding domain"/>
    <property type="match status" value="1"/>
</dbReference>
<protein>
    <recommendedName>
        <fullName evidence="1">Amine oxidase domain-containing protein</fullName>
    </recommendedName>
</protein>
<dbReference type="EMBL" id="QNSA01000008">
    <property type="protein sequence ID" value="RBP71818.1"/>
    <property type="molecule type" value="Genomic_DNA"/>
</dbReference>
<dbReference type="SUPFAM" id="SSF51905">
    <property type="entry name" value="FAD/NAD(P)-binding domain"/>
    <property type="match status" value="1"/>
</dbReference>
<reference evidence="3 4" key="1">
    <citation type="submission" date="2018-07" db="EMBL/GenBank/DDBJ databases">
        <title>Freshwater and sediment microbial communities from various areas in North America, analyzing microbe dynamics in response to fracking.</title>
        <authorList>
            <person name="Lamendella R."/>
        </authorList>
    </citation>
    <scope>NUCLEOTIDE SEQUENCE [LARGE SCALE GENOMIC DNA]</scope>
    <source>
        <strain evidence="3 4">114E</strain>
        <strain evidence="2 5">114E_o</strain>
    </source>
</reference>
<evidence type="ECO:0000313" key="5">
    <source>
        <dbReference type="Proteomes" id="UP000253065"/>
    </source>
</evidence>
<dbReference type="Gene3D" id="3.90.660.10">
    <property type="match status" value="1"/>
</dbReference>
<dbReference type="EMBL" id="QPJB01000008">
    <property type="protein sequence ID" value="RCW32837.1"/>
    <property type="molecule type" value="Genomic_DNA"/>
</dbReference>
<feature type="domain" description="Amine oxidase" evidence="1">
    <location>
        <begin position="118"/>
        <end position="330"/>
    </location>
</feature>
<dbReference type="PANTHER" id="PTHR16128:SF5">
    <property type="entry name" value="FAD_NAD(P)-BINDING OXIDOREDUCTASE FAMILY PROTEIN"/>
    <property type="match status" value="1"/>
</dbReference>
<dbReference type="Pfam" id="PF01593">
    <property type="entry name" value="Amino_oxidase"/>
    <property type="match status" value="1"/>
</dbReference>
<dbReference type="Proteomes" id="UP000253065">
    <property type="component" value="Unassembled WGS sequence"/>
</dbReference>
<dbReference type="InterPro" id="IPR002937">
    <property type="entry name" value="Amino_oxidase"/>
</dbReference>
<dbReference type="Proteomes" id="UP000252795">
    <property type="component" value="Unassembled WGS sequence"/>
</dbReference>